<evidence type="ECO:0000313" key="3">
    <source>
        <dbReference type="EMBL" id="SEJ20240.1"/>
    </source>
</evidence>
<name>A0A1H6X5J8_9FLAO</name>
<keyword evidence="1" id="KW-0732">Signal</keyword>
<dbReference type="GeneID" id="82258023"/>
<feature type="domain" description="MBG" evidence="2">
    <location>
        <begin position="135"/>
        <end position="196"/>
    </location>
</feature>
<sequence>FEVTYVYSKDGNPIQGAPTEAGDYTVEAIVKGGANYEDKKFEAKVTIAKAVIPNGTLEGKTVTYDGNPQGVTVEGVPSDFEVTYVYSKDGNPLQGAPTEAGEYTVEAIVKGGTNYEDKKFEATVTISKSVIPNGTLEGKTVTYDGNPQEVKVEGVPSDFEVTYVYSKDGNPIQGAPTEAGEYTVEAIVKGGKNYEDKKFEAKVTISKAVIPNGTLEGKTVTYNGNPQEVKVEGVPTDLVVEYNYKDKEGKTLTGVPTEAGDYTVEAIVKGGKNYEDKKFTTTVKIAKAAISGVTFKGKETTYNGLTQRIEIVGELPKEASVSYESNEGVNAGEYLAKAIIKGGDNYEDLVLTTTLKINKANITGVSFIDKVVAYNKAEQFIEITGALPTGVTVVYEKAKQTEVGIYEAVARIVGGTNYNDLRLTARFEIKEDRTPSKDAEIFELIINGVVYKKPGQVIEHMLRPTPYEDITDVDIVSFTDYSSLNVPEAFTVDTRDPKVYYKDITVTSEDGKTSKTYTLKLIKPIEDRLIILQKFQNTLLINNNPSTNGGYAFVSYQWFRNGVVVSTKQSYSVGQAGVDKLNPNDYYYLIVKTTTGEEIYSTRIDIYEEQSKEIKLYPNPVSSSDMTTNIMVDYSAAQFENGRVEILTPDGRFIYRQELSIGENRVVIPTQLSAGIYLAVVDINGKKQTIRFSVK</sequence>
<evidence type="ECO:0000313" key="4">
    <source>
        <dbReference type="Proteomes" id="UP000183077"/>
    </source>
</evidence>
<proteinExistence type="predicted"/>
<dbReference type="InterPro" id="IPR026444">
    <property type="entry name" value="Secre_tail"/>
</dbReference>
<dbReference type="InterPro" id="IPR043772">
    <property type="entry name" value="MBG_3"/>
</dbReference>
<dbReference type="EMBL" id="FNYS01000016">
    <property type="protein sequence ID" value="SEJ20240.1"/>
    <property type="molecule type" value="Genomic_DNA"/>
</dbReference>
<gene>
    <name evidence="3" type="ORF">SAMN04488018_11646</name>
</gene>
<feature type="non-terminal residue" evidence="3">
    <location>
        <position position="1"/>
    </location>
</feature>
<feature type="domain" description="MBG" evidence="2">
    <location>
        <begin position="56"/>
        <end position="116"/>
    </location>
</feature>
<accession>A0A1H6X5J8</accession>
<protein>
    <submittedName>
        <fullName evidence="3">Por secretion system C-terminal sorting domain-containing protein</fullName>
    </submittedName>
</protein>
<dbReference type="AlphaFoldDB" id="A0A1H6X5J8"/>
<reference evidence="3 4" key="1">
    <citation type="submission" date="2016-10" db="EMBL/GenBank/DDBJ databases">
        <authorList>
            <person name="de Groot N.N."/>
        </authorList>
    </citation>
    <scope>NUCLEOTIDE SEQUENCE [LARGE SCALE GENOMIC DNA]</scope>
    <source>
        <strain evidence="3 4">DSM 23048</strain>
    </source>
</reference>
<organism evidence="3 4">
    <name type="scientific">Myroides marinus</name>
    <dbReference type="NCBI Taxonomy" id="703342"/>
    <lineage>
        <taxon>Bacteria</taxon>
        <taxon>Pseudomonadati</taxon>
        <taxon>Bacteroidota</taxon>
        <taxon>Flavobacteriia</taxon>
        <taxon>Flavobacteriales</taxon>
        <taxon>Flavobacteriaceae</taxon>
        <taxon>Myroides</taxon>
    </lineage>
</organism>
<dbReference type="Proteomes" id="UP000183077">
    <property type="component" value="Unassembled WGS sequence"/>
</dbReference>
<dbReference type="RefSeq" id="WP_167357251.1">
    <property type="nucleotide sequence ID" value="NZ_FNYS01000016.1"/>
</dbReference>
<dbReference type="NCBIfam" id="TIGR04183">
    <property type="entry name" value="Por_Secre_tail"/>
    <property type="match status" value="1"/>
</dbReference>
<feature type="domain" description="MBG" evidence="2">
    <location>
        <begin position="214"/>
        <end position="288"/>
    </location>
</feature>
<evidence type="ECO:0000256" key="1">
    <source>
        <dbReference type="ARBA" id="ARBA00022729"/>
    </source>
</evidence>
<dbReference type="Pfam" id="PF18887">
    <property type="entry name" value="MBG_3"/>
    <property type="match status" value="3"/>
</dbReference>
<evidence type="ECO:0000259" key="2">
    <source>
        <dbReference type="Pfam" id="PF18887"/>
    </source>
</evidence>